<feature type="transmembrane region" description="Helical" evidence="9">
    <location>
        <begin position="125"/>
        <end position="145"/>
    </location>
</feature>
<feature type="transmembrane region" description="Helical" evidence="9">
    <location>
        <begin position="238"/>
        <end position="257"/>
    </location>
</feature>
<keyword evidence="6 9" id="KW-1133">Transmembrane helix</keyword>
<dbReference type="Pfam" id="PF03023">
    <property type="entry name" value="MurJ"/>
    <property type="match status" value="1"/>
</dbReference>
<accession>A0A223S0T6</accession>
<evidence type="ECO:0000256" key="4">
    <source>
        <dbReference type="ARBA" id="ARBA00022960"/>
    </source>
</evidence>
<feature type="transmembrane region" description="Helical" evidence="9">
    <location>
        <begin position="205"/>
        <end position="226"/>
    </location>
</feature>
<evidence type="ECO:0000256" key="2">
    <source>
        <dbReference type="ARBA" id="ARBA00022475"/>
    </source>
</evidence>
<dbReference type="Proteomes" id="UP000215005">
    <property type="component" value="Chromosome"/>
</dbReference>
<evidence type="ECO:0000256" key="1">
    <source>
        <dbReference type="ARBA" id="ARBA00004651"/>
    </source>
</evidence>
<dbReference type="RefSeq" id="WP_051060874.1">
    <property type="nucleotide sequence ID" value="NZ_ANBG01000333.1"/>
</dbReference>
<dbReference type="CDD" id="cd13123">
    <property type="entry name" value="MATE_MurJ_like"/>
    <property type="match status" value="1"/>
</dbReference>
<keyword evidence="2" id="KW-1003">Cell membrane</keyword>
<dbReference type="GO" id="GO:0015648">
    <property type="term" value="F:lipid-linked peptidoglycan transporter activity"/>
    <property type="evidence" value="ECO:0007669"/>
    <property type="project" value="TreeGrafter"/>
</dbReference>
<feature type="transmembrane region" description="Helical" evidence="9">
    <location>
        <begin position="404"/>
        <end position="432"/>
    </location>
</feature>
<evidence type="ECO:0000256" key="9">
    <source>
        <dbReference type="SAM" id="Phobius"/>
    </source>
</evidence>
<dbReference type="GO" id="GO:0008360">
    <property type="term" value="P:regulation of cell shape"/>
    <property type="evidence" value="ECO:0007669"/>
    <property type="project" value="UniProtKB-KW"/>
</dbReference>
<evidence type="ECO:0000256" key="7">
    <source>
        <dbReference type="ARBA" id="ARBA00023136"/>
    </source>
</evidence>
<evidence type="ECO:0000313" key="11">
    <source>
        <dbReference type="Proteomes" id="UP000215005"/>
    </source>
</evidence>
<dbReference type="PRINTS" id="PR01806">
    <property type="entry name" value="VIRFACTRMVIN"/>
</dbReference>
<feature type="transmembrane region" description="Helical" evidence="9">
    <location>
        <begin position="571"/>
        <end position="592"/>
    </location>
</feature>
<feature type="transmembrane region" description="Helical" evidence="9">
    <location>
        <begin position="476"/>
        <end position="498"/>
    </location>
</feature>
<proteinExistence type="predicted"/>
<evidence type="ECO:0000256" key="6">
    <source>
        <dbReference type="ARBA" id="ARBA00022989"/>
    </source>
</evidence>
<feature type="transmembrane region" description="Helical" evidence="9">
    <location>
        <begin position="504"/>
        <end position="524"/>
    </location>
</feature>
<keyword evidence="5" id="KW-0573">Peptidoglycan synthesis</keyword>
<dbReference type="GO" id="GO:0034204">
    <property type="term" value="P:lipid translocation"/>
    <property type="evidence" value="ECO:0007669"/>
    <property type="project" value="TreeGrafter"/>
</dbReference>
<evidence type="ECO:0000256" key="3">
    <source>
        <dbReference type="ARBA" id="ARBA00022692"/>
    </source>
</evidence>
<feature type="transmembrane region" description="Helical" evidence="9">
    <location>
        <begin position="165"/>
        <end position="185"/>
    </location>
</feature>
<reference evidence="10 11" key="1">
    <citation type="submission" date="2017-08" db="EMBL/GenBank/DDBJ databases">
        <title>The complete genome sequence of Nocardiopsis gilva YIM 90087.</title>
        <authorList>
            <person name="Yin M."/>
            <person name="Tang S."/>
        </authorList>
    </citation>
    <scope>NUCLEOTIDE SEQUENCE [LARGE SCALE GENOMIC DNA]</scope>
    <source>
        <strain evidence="10 11">YIM 90087</strain>
    </source>
</reference>
<keyword evidence="4" id="KW-0133">Cell shape</keyword>
<feature type="transmembrane region" description="Helical" evidence="9">
    <location>
        <begin position="312"/>
        <end position="332"/>
    </location>
</feature>
<dbReference type="GO" id="GO:0005886">
    <property type="term" value="C:plasma membrane"/>
    <property type="evidence" value="ECO:0007669"/>
    <property type="project" value="UniProtKB-SubCell"/>
</dbReference>
<name>A0A223S0T6_9ACTN</name>
<evidence type="ECO:0000256" key="5">
    <source>
        <dbReference type="ARBA" id="ARBA00022984"/>
    </source>
</evidence>
<dbReference type="KEGG" id="ngv:CDO52_02020"/>
<evidence type="ECO:0000313" key="10">
    <source>
        <dbReference type="EMBL" id="ASU81730.1"/>
    </source>
</evidence>
<feature type="transmembrane region" description="Helical" evidence="9">
    <location>
        <begin position="544"/>
        <end position="565"/>
    </location>
</feature>
<evidence type="ECO:0000256" key="8">
    <source>
        <dbReference type="SAM" id="MobiDB-lite"/>
    </source>
</evidence>
<gene>
    <name evidence="10" type="primary">mviN</name>
    <name evidence="10" type="ORF">CDO52_02020</name>
</gene>
<dbReference type="GO" id="GO:0009252">
    <property type="term" value="P:peptidoglycan biosynthetic process"/>
    <property type="evidence" value="ECO:0007669"/>
    <property type="project" value="UniProtKB-KW"/>
</dbReference>
<keyword evidence="7 9" id="KW-0472">Membrane</keyword>
<feature type="region of interest" description="Disordered" evidence="8">
    <location>
        <begin position="1"/>
        <end position="75"/>
    </location>
</feature>
<dbReference type="AlphaFoldDB" id="A0A223S0T6"/>
<dbReference type="PANTHER" id="PTHR47019">
    <property type="entry name" value="LIPID II FLIPPASE MURJ"/>
    <property type="match status" value="1"/>
</dbReference>
<feature type="transmembrane region" description="Helical" evidence="9">
    <location>
        <begin position="91"/>
        <end position="113"/>
    </location>
</feature>
<keyword evidence="3 9" id="KW-0812">Transmembrane</keyword>
<protein>
    <submittedName>
        <fullName evidence="10">Lipid II flippase MurJ</fullName>
    </submittedName>
</protein>
<keyword evidence="11" id="KW-1185">Reference proteome</keyword>
<dbReference type="EMBL" id="CP022753">
    <property type="protein sequence ID" value="ASU81730.1"/>
    <property type="molecule type" value="Genomic_DNA"/>
</dbReference>
<dbReference type="NCBIfam" id="TIGR01695">
    <property type="entry name" value="murJ_mviN"/>
    <property type="match status" value="1"/>
</dbReference>
<sequence>MSRTVSNPHHQPPERPYGRLLTPEEVLEEVERAEPDTGPETGLATSHDPRDFGDAGTADRPGEDGDEIGGAAHAAPPNLMRSSAIMALGTVVSRATGFIRTIVLAAALGTQLLGDAYQTANMVPFAVYDLLIGGLLASVFVPFLVKHKKLDSDGGQATEQRLLTVVLAVLAVLTVVALIAAEWLIRLYAGEFTTAQHEVAVQLARFLLAQIFFIGASGIVSAMLNSRNHFGAPMWAPVLNNLVIIAVGVLFLAIAGPGSTPETITSGQLALLGLGTTGGQVLQGLVLVAALWRAGFRWRPRLDLRGSGLGEAVRTASWMMLYIAVAQFGLLVTTNVATRAGVRAAEVGGSAAGAGITAYKFAFMLFQMPYAVIAVSVITALLPRMSEHVAEGRKDRVRADFSRGFRLSSVLIVPISVAMIVFAIPFCVLIYARGSTSVADAQSIGVILMVFSAMLIPFTLFQLLQRVFYALGDTRTPSLIAIPAEIVHAAVAIALLVLAPPRTIVVLLPVAYGLYYIVGSALAWWRLRERMNGLDGRRTLRTLVLLHVAAIPSAVIGVVLVVLTGGLPGTALPAITAVATGGLVGGVVYVLVARRLGVTEVTTFLDMVRSRLLRR</sequence>
<dbReference type="InterPro" id="IPR004268">
    <property type="entry name" value="MurJ"/>
</dbReference>
<feature type="transmembrane region" description="Helical" evidence="9">
    <location>
        <begin position="269"/>
        <end position="292"/>
    </location>
</feature>
<feature type="transmembrane region" description="Helical" evidence="9">
    <location>
        <begin position="444"/>
        <end position="464"/>
    </location>
</feature>
<dbReference type="OrthoDB" id="9786339at2"/>
<comment type="subcellular location">
    <subcellularLocation>
        <location evidence="1">Cell membrane</location>
        <topology evidence="1">Multi-pass membrane protein</topology>
    </subcellularLocation>
</comment>
<dbReference type="PANTHER" id="PTHR47019:SF1">
    <property type="entry name" value="LIPID II FLIPPASE MURJ"/>
    <property type="match status" value="1"/>
</dbReference>
<dbReference type="InterPro" id="IPR051050">
    <property type="entry name" value="Lipid_II_flippase_MurJ/MviN"/>
</dbReference>
<organism evidence="10 11">
    <name type="scientific">Nocardiopsis gilva YIM 90087</name>
    <dbReference type="NCBI Taxonomy" id="1235441"/>
    <lineage>
        <taxon>Bacteria</taxon>
        <taxon>Bacillati</taxon>
        <taxon>Actinomycetota</taxon>
        <taxon>Actinomycetes</taxon>
        <taxon>Streptosporangiales</taxon>
        <taxon>Nocardiopsidaceae</taxon>
        <taxon>Nocardiopsis</taxon>
    </lineage>
</organism>
<feature type="transmembrane region" description="Helical" evidence="9">
    <location>
        <begin position="361"/>
        <end position="383"/>
    </location>
</feature>